<name>A0ABU8LCM1_9MICO</name>
<comment type="caution">
    <text evidence="1">The sequence shown here is derived from an EMBL/GenBank/DDBJ whole genome shotgun (WGS) entry which is preliminary data.</text>
</comment>
<keyword evidence="2" id="KW-1185">Reference proteome</keyword>
<dbReference type="Proteomes" id="UP001371224">
    <property type="component" value="Unassembled WGS sequence"/>
</dbReference>
<organism evidence="1 2">
    <name type="scientific">Microbacterium bandirmense</name>
    <dbReference type="NCBI Taxonomy" id="3122050"/>
    <lineage>
        <taxon>Bacteria</taxon>
        <taxon>Bacillati</taxon>
        <taxon>Actinomycetota</taxon>
        <taxon>Actinomycetes</taxon>
        <taxon>Micrococcales</taxon>
        <taxon>Microbacteriaceae</taxon>
        <taxon>Microbacterium</taxon>
    </lineage>
</organism>
<protein>
    <submittedName>
        <fullName evidence="1">Uncharacterized protein</fullName>
    </submittedName>
</protein>
<sequence>MRSSRSMMAGGAAWIIPLSWVPSAHDTNDAEHQELRVRADLLWGEIGMACEQQYGNQIGIDLTTPESAYARELIRTGVRRADWWRFGDSAVVCVVYAAPLPAPMSRIALHVIPYAWVWETAPGKAKKPLVPTDGDWTWSDVVALAAETLAASGTD</sequence>
<accession>A0ABU8LCM1</accession>
<gene>
    <name evidence="1" type="ORF">WDU99_12205</name>
</gene>
<reference evidence="1 2" key="1">
    <citation type="submission" date="2024-02" db="EMBL/GenBank/DDBJ databases">
        <authorList>
            <person name="Saticioglu I.B."/>
        </authorList>
    </citation>
    <scope>NUCLEOTIDE SEQUENCE [LARGE SCALE GENOMIC DNA]</scope>
    <source>
        <strain evidence="1 2">Mu-80</strain>
    </source>
</reference>
<evidence type="ECO:0000313" key="1">
    <source>
        <dbReference type="EMBL" id="MEJ1089076.1"/>
    </source>
</evidence>
<dbReference type="RefSeq" id="WP_337332736.1">
    <property type="nucleotide sequence ID" value="NZ_JBBDGM010000010.1"/>
</dbReference>
<proteinExistence type="predicted"/>
<dbReference type="EMBL" id="JBBDGM010000010">
    <property type="protein sequence ID" value="MEJ1089076.1"/>
    <property type="molecule type" value="Genomic_DNA"/>
</dbReference>
<evidence type="ECO:0000313" key="2">
    <source>
        <dbReference type="Proteomes" id="UP001371224"/>
    </source>
</evidence>